<keyword evidence="8" id="KW-1185">Reference proteome</keyword>
<accession>A0A1C6SBU0</accession>
<dbReference type="AlphaFoldDB" id="A0A1C6SBU0"/>
<evidence type="ECO:0000256" key="5">
    <source>
        <dbReference type="ARBA" id="ARBA00023136"/>
    </source>
</evidence>
<proteinExistence type="predicted"/>
<dbReference type="STRING" id="568872.GA0070624_3375"/>
<dbReference type="EMBL" id="FMHV01000002">
    <property type="protein sequence ID" value="SCL26802.1"/>
    <property type="molecule type" value="Genomic_DNA"/>
</dbReference>
<keyword evidence="4 6" id="KW-1133">Transmembrane helix</keyword>
<evidence type="ECO:0000313" key="8">
    <source>
        <dbReference type="Proteomes" id="UP000199413"/>
    </source>
</evidence>
<dbReference type="GO" id="GO:0005886">
    <property type="term" value="C:plasma membrane"/>
    <property type="evidence" value="ECO:0007669"/>
    <property type="project" value="UniProtKB-SubCell"/>
</dbReference>
<keyword evidence="2" id="KW-1003">Cell membrane</keyword>
<keyword evidence="3 6" id="KW-0812">Transmembrane</keyword>
<dbReference type="InterPro" id="IPR001123">
    <property type="entry name" value="LeuE-type"/>
</dbReference>
<dbReference type="Proteomes" id="UP000199413">
    <property type="component" value="Unassembled WGS sequence"/>
</dbReference>
<evidence type="ECO:0000313" key="7">
    <source>
        <dbReference type="EMBL" id="SCL26802.1"/>
    </source>
</evidence>
<evidence type="ECO:0000256" key="3">
    <source>
        <dbReference type="ARBA" id="ARBA00022692"/>
    </source>
</evidence>
<dbReference type="GO" id="GO:0042970">
    <property type="term" value="F:homoserine transmembrane transporter activity"/>
    <property type="evidence" value="ECO:0007669"/>
    <property type="project" value="TreeGrafter"/>
</dbReference>
<evidence type="ECO:0000256" key="1">
    <source>
        <dbReference type="ARBA" id="ARBA00004651"/>
    </source>
</evidence>
<name>A0A1C6SBU0_9ACTN</name>
<evidence type="ECO:0000256" key="2">
    <source>
        <dbReference type="ARBA" id="ARBA00022475"/>
    </source>
</evidence>
<evidence type="ECO:0000256" key="4">
    <source>
        <dbReference type="ARBA" id="ARBA00022989"/>
    </source>
</evidence>
<reference evidence="8" key="1">
    <citation type="submission" date="2016-06" db="EMBL/GenBank/DDBJ databases">
        <authorList>
            <person name="Varghese N."/>
            <person name="Submissions Spin"/>
        </authorList>
    </citation>
    <scope>NUCLEOTIDE SEQUENCE [LARGE SCALE GENOMIC DNA]</scope>
    <source>
        <strain evidence="8">DSM 45431</strain>
    </source>
</reference>
<evidence type="ECO:0000256" key="6">
    <source>
        <dbReference type="SAM" id="Phobius"/>
    </source>
</evidence>
<feature type="transmembrane region" description="Helical" evidence="6">
    <location>
        <begin position="98"/>
        <end position="123"/>
    </location>
</feature>
<dbReference type="PANTHER" id="PTHR30086:SF14">
    <property type="entry name" value="HOMOSERINE_HOMOSERINE LACTONE EFFLUX PROTEIN"/>
    <property type="match status" value="1"/>
</dbReference>
<dbReference type="PANTHER" id="PTHR30086">
    <property type="entry name" value="ARGININE EXPORTER PROTEIN ARGO"/>
    <property type="match status" value="1"/>
</dbReference>
<dbReference type="Pfam" id="PF01810">
    <property type="entry name" value="LysE"/>
    <property type="match status" value="1"/>
</dbReference>
<sequence length="157" mass="16884">MPHLVAAVTGLAALLHASPVLFRAVTWLGVAWLLWLGWSSLRERGTWLTDGDPTPPRTARLVRDGVLLNLLNPKVTVFFVAFLPQFVPPDRPGATARMLAYGAVFMLVTFVVFAGYGVLAAAVRARVLARPRAAGLLRRTLAGSFLARGVGLALTAR</sequence>
<organism evidence="7 8">
    <name type="scientific">Micromonospora rhizosphaerae</name>
    <dbReference type="NCBI Taxonomy" id="568872"/>
    <lineage>
        <taxon>Bacteria</taxon>
        <taxon>Bacillati</taxon>
        <taxon>Actinomycetota</taxon>
        <taxon>Actinomycetes</taxon>
        <taxon>Micromonosporales</taxon>
        <taxon>Micromonosporaceae</taxon>
        <taxon>Micromonospora</taxon>
    </lineage>
</organism>
<protein>
    <submittedName>
        <fullName evidence="7">Threonine/homoserine/homoserine lactone efflux protein</fullName>
    </submittedName>
</protein>
<gene>
    <name evidence="7" type="ORF">GA0070624_3375</name>
</gene>
<keyword evidence="5 6" id="KW-0472">Membrane</keyword>
<comment type="subcellular location">
    <subcellularLocation>
        <location evidence="1">Cell membrane</location>
        <topology evidence="1">Multi-pass membrane protein</topology>
    </subcellularLocation>
</comment>